<evidence type="ECO:0000259" key="4">
    <source>
        <dbReference type="PROSITE" id="PS50240"/>
    </source>
</evidence>
<evidence type="ECO:0000313" key="6">
    <source>
        <dbReference type="Proteomes" id="UP001599756"/>
    </source>
</evidence>
<name>A0ABW6HH29_9ACTN</name>
<keyword evidence="5" id="KW-0378">Hydrolase</keyword>
<feature type="non-terminal residue" evidence="5">
    <location>
        <position position="304"/>
    </location>
</feature>
<dbReference type="InterPro" id="IPR043504">
    <property type="entry name" value="Peptidase_S1_PA_chymotrypsin"/>
</dbReference>
<dbReference type="InterPro" id="IPR001314">
    <property type="entry name" value="Peptidase_S1A"/>
</dbReference>
<comment type="similarity">
    <text evidence="1">Belongs to the peptidase S1 family.</text>
</comment>
<dbReference type="Proteomes" id="UP001599756">
    <property type="component" value="Unassembled WGS sequence"/>
</dbReference>
<dbReference type="PRINTS" id="PR00722">
    <property type="entry name" value="CHYMOTRYPSIN"/>
</dbReference>
<evidence type="ECO:0000256" key="3">
    <source>
        <dbReference type="SAM" id="SignalP"/>
    </source>
</evidence>
<dbReference type="InterPro" id="IPR001254">
    <property type="entry name" value="Trypsin_dom"/>
</dbReference>
<evidence type="ECO:0000256" key="2">
    <source>
        <dbReference type="ARBA" id="ARBA00023157"/>
    </source>
</evidence>
<dbReference type="PROSITE" id="PS50240">
    <property type="entry name" value="TRYPSIN_DOM"/>
    <property type="match status" value="1"/>
</dbReference>
<accession>A0ABW6HH29</accession>
<feature type="domain" description="Peptidase S1" evidence="4">
    <location>
        <begin position="31"/>
        <end position="240"/>
    </location>
</feature>
<dbReference type="GO" id="GO:0016787">
    <property type="term" value="F:hydrolase activity"/>
    <property type="evidence" value="ECO:0007669"/>
    <property type="project" value="UniProtKB-KW"/>
</dbReference>
<dbReference type="EC" id="3.4.21.-" evidence="5"/>
<dbReference type="Gene3D" id="2.40.10.10">
    <property type="entry name" value="Trypsin-like serine proteases"/>
    <property type="match status" value="1"/>
</dbReference>
<dbReference type="InterPro" id="IPR050430">
    <property type="entry name" value="Peptidase_S1"/>
</dbReference>
<dbReference type="PANTHER" id="PTHR24276:SF96">
    <property type="entry name" value="PEPTIDASE S1 DOMAIN-CONTAINING PROTEIN"/>
    <property type="match status" value="1"/>
</dbReference>
<organism evidence="5 6">
    <name type="scientific">Streptomyces anandii</name>
    <dbReference type="NCBI Taxonomy" id="285454"/>
    <lineage>
        <taxon>Bacteria</taxon>
        <taxon>Bacillati</taxon>
        <taxon>Actinomycetota</taxon>
        <taxon>Actinomycetes</taxon>
        <taxon>Kitasatosporales</taxon>
        <taxon>Streptomycetaceae</taxon>
        <taxon>Streptomyces</taxon>
    </lineage>
</organism>
<proteinExistence type="inferred from homology"/>
<comment type="caution">
    <text evidence="5">The sequence shown here is derived from an EMBL/GenBank/DDBJ whole genome shotgun (WGS) entry which is preliminary data.</text>
</comment>
<sequence length="304" mass="30505">MSGFRPRTAWTGGLIAATSLAVSLTAAPATAVSGPQASGSVAAATARLDIGGQRGCSATLVAPQWLLTAASCFTDTPDGTLTAGAPKLKTTATVGGSAQQVVNLVPRTGRDVVLAQLAKPVTGVTPVPVAAAAPTAGDEVQAAGFGRTHQEWVPDQVHAAAFTVQNSTATTLEITGKSDGAAICKGDTGGPVLNAGGALVGVSSLSWQGGCLGTDAAETRTGAVAARADDLASWVQQVAYAPVFAKAPWKHAVRMTAGYYTGSAGGSRRMDVIVVWDDGEVTLYQGGDGSDAAHPFSGEYQLKP</sequence>
<keyword evidence="3" id="KW-0732">Signal</keyword>
<dbReference type="RefSeq" id="WP_381843611.1">
    <property type="nucleotide sequence ID" value="NZ_JBHYTS010000180.1"/>
</dbReference>
<keyword evidence="2" id="KW-1015">Disulfide bond</keyword>
<feature type="chain" id="PRO_5046913177" evidence="3">
    <location>
        <begin position="32"/>
        <end position="304"/>
    </location>
</feature>
<protein>
    <submittedName>
        <fullName evidence="5">Trypsin-like serine protease</fullName>
        <ecNumber evidence="5">3.4.21.-</ecNumber>
    </submittedName>
</protein>
<evidence type="ECO:0000313" key="5">
    <source>
        <dbReference type="EMBL" id="MFE1755965.1"/>
    </source>
</evidence>
<dbReference type="SMART" id="SM00020">
    <property type="entry name" value="Tryp_SPc"/>
    <property type="match status" value="1"/>
</dbReference>
<dbReference type="Pfam" id="PF00089">
    <property type="entry name" value="Trypsin"/>
    <property type="match status" value="1"/>
</dbReference>
<keyword evidence="6" id="KW-1185">Reference proteome</keyword>
<dbReference type="InterPro" id="IPR009003">
    <property type="entry name" value="Peptidase_S1_PA"/>
</dbReference>
<feature type="signal peptide" evidence="3">
    <location>
        <begin position="1"/>
        <end position="31"/>
    </location>
</feature>
<evidence type="ECO:0000256" key="1">
    <source>
        <dbReference type="ARBA" id="ARBA00007664"/>
    </source>
</evidence>
<reference evidence="5 6" key="1">
    <citation type="submission" date="2024-09" db="EMBL/GenBank/DDBJ databases">
        <title>The Natural Products Discovery Center: Release of the First 8490 Sequenced Strains for Exploring Actinobacteria Biosynthetic Diversity.</title>
        <authorList>
            <person name="Kalkreuter E."/>
            <person name="Kautsar S.A."/>
            <person name="Yang D."/>
            <person name="Bader C.D."/>
            <person name="Teijaro C.N."/>
            <person name="Fluegel L."/>
            <person name="Davis C.M."/>
            <person name="Simpson J.R."/>
            <person name="Lauterbach L."/>
            <person name="Steele A.D."/>
            <person name="Gui C."/>
            <person name="Meng S."/>
            <person name="Li G."/>
            <person name="Viehrig K."/>
            <person name="Ye F."/>
            <person name="Su P."/>
            <person name="Kiefer A.F."/>
            <person name="Nichols A."/>
            <person name="Cepeda A.J."/>
            <person name="Yan W."/>
            <person name="Fan B."/>
            <person name="Jiang Y."/>
            <person name="Adhikari A."/>
            <person name="Zheng C.-J."/>
            <person name="Schuster L."/>
            <person name="Cowan T.M."/>
            <person name="Smanski M.J."/>
            <person name="Chevrette M.G."/>
            <person name="De Carvalho L.P.S."/>
            <person name="Shen B."/>
        </authorList>
    </citation>
    <scope>NUCLEOTIDE SEQUENCE [LARGE SCALE GENOMIC DNA]</scope>
    <source>
        <strain evidence="5 6">NPDC059500</strain>
    </source>
</reference>
<dbReference type="PANTHER" id="PTHR24276">
    <property type="entry name" value="POLYSERASE-RELATED"/>
    <property type="match status" value="1"/>
</dbReference>
<dbReference type="SUPFAM" id="SSF50494">
    <property type="entry name" value="Trypsin-like serine proteases"/>
    <property type="match status" value="1"/>
</dbReference>
<gene>
    <name evidence="5" type="ORF">ACFW88_36485</name>
</gene>
<dbReference type="EMBL" id="JBHYTS010000180">
    <property type="protein sequence ID" value="MFE1755965.1"/>
    <property type="molecule type" value="Genomic_DNA"/>
</dbReference>